<reference evidence="11 12" key="1">
    <citation type="submission" date="2017-01" db="EMBL/GenBank/DDBJ databases">
        <title>Genome analysis of Paenibacillus selenitrireducens ES3-24.</title>
        <authorList>
            <person name="Xu D."/>
            <person name="Yao R."/>
            <person name="Zheng S."/>
        </authorList>
    </citation>
    <scope>NUCLEOTIDE SEQUENCE [LARGE SCALE GENOMIC DNA]</scope>
    <source>
        <strain evidence="11 12">ES3-24</strain>
    </source>
</reference>
<dbReference type="InterPro" id="IPR053716">
    <property type="entry name" value="Flag_assembly_chemotaxis_eff"/>
</dbReference>
<dbReference type="AlphaFoldDB" id="A0A1T2XD34"/>
<keyword evidence="7" id="KW-1005">Bacterial flagellum biogenesis</keyword>
<keyword evidence="11" id="KW-0969">Cilium</keyword>
<dbReference type="GO" id="GO:0071973">
    <property type="term" value="P:bacterial-type flagellum-dependent cell motility"/>
    <property type="evidence" value="ECO:0007669"/>
    <property type="project" value="InterPro"/>
</dbReference>
<evidence type="ECO:0000313" key="12">
    <source>
        <dbReference type="Proteomes" id="UP000190188"/>
    </source>
</evidence>
<evidence type="ECO:0000256" key="9">
    <source>
        <dbReference type="ARBA" id="ARBA00023136"/>
    </source>
</evidence>
<keyword evidence="10" id="KW-1006">Bacterial flagellum protein export</keyword>
<comment type="similarity">
    <text evidence="2">Belongs to the FliJ family.</text>
</comment>
<dbReference type="GO" id="GO:0009288">
    <property type="term" value="C:bacterial-type flagellum"/>
    <property type="evidence" value="ECO:0007669"/>
    <property type="project" value="InterPro"/>
</dbReference>
<keyword evidence="11" id="KW-0966">Cell projection</keyword>
<comment type="subcellular location">
    <subcellularLocation>
        <location evidence="1">Cell membrane</location>
        <topology evidence="1">Peripheral membrane protein</topology>
        <orientation evidence="1">Cytoplasmic side</orientation>
    </subcellularLocation>
</comment>
<gene>
    <name evidence="11" type="ORF">BVG16_14205</name>
</gene>
<keyword evidence="11" id="KW-0282">Flagellum</keyword>
<comment type="caution">
    <text evidence="11">The sequence shown here is derived from an EMBL/GenBank/DDBJ whole genome shotgun (WGS) entry which is preliminary data.</text>
</comment>
<dbReference type="OrthoDB" id="2678901at2"/>
<organism evidence="11 12">
    <name type="scientific">Paenibacillus selenitireducens</name>
    <dbReference type="NCBI Taxonomy" id="1324314"/>
    <lineage>
        <taxon>Bacteria</taxon>
        <taxon>Bacillati</taxon>
        <taxon>Bacillota</taxon>
        <taxon>Bacilli</taxon>
        <taxon>Bacillales</taxon>
        <taxon>Paenibacillaceae</taxon>
        <taxon>Paenibacillus</taxon>
    </lineage>
</organism>
<evidence type="ECO:0000256" key="8">
    <source>
        <dbReference type="ARBA" id="ARBA00022927"/>
    </source>
</evidence>
<sequence length="148" mass="17455">MALRFHYPFQKVVDLKGSEKTQAEWLLSASLGKLQQETMMLQQLYAEKEQTLESILDATAACCVSSLQHMQSYLSRLEHSIQKQVKDVQRAKTDVERSQLHLTDKMKDEQVWQQARDRAKERFRYEMQLREQNELDEMATVRFSLSAR</sequence>
<dbReference type="GO" id="GO:0005886">
    <property type="term" value="C:plasma membrane"/>
    <property type="evidence" value="ECO:0007669"/>
    <property type="project" value="UniProtKB-SubCell"/>
</dbReference>
<keyword evidence="4" id="KW-0813">Transport</keyword>
<keyword evidence="8" id="KW-0653">Protein transport</keyword>
<evidence type="ECO:0000256" key="5">
    <source>
        <dbReference type="ARBA" id="ARBA00022475"/>
    </source>
</evidence>
<keyword evidence="9" id="KW-0472">Membrane</keyword>
<proteinExistence type="inferred from homology"/>
<evidence type="ECO:0000256" key="2">
    <source>
        <dbReference type="ARBA" id="ARBA00010004"/>
    </source>
</evidence>
<dbReference type="Gene3D" id="1.10.287.1700">
    <property type="match status" value="1"/>
</dbReference>
<dbReference type="Proteomes" id="UP000190188">
    <property type="component" value="Unassembled WGS sequence"/>
</dbReference>
<evidence type="ECO:0000256" key="1">
    <source>
        <dbReference type="ARBA" id="ARBA00004413"/>
    </source>
</evidence>
<evidence type="ECO:0000256" key="7">
    <source>
        <dbReference type="ARBA" id="ARBA00022795"/>
    </source>
</evidence>
<dbReference type="RefSeq" id="WP_078499337.1">
    <property type="nucleotide sequence ID" value="NZ_MSZX01000005.1"/>
</dbReference>
<evidence type="ECO:0000256" key="4">
    <source>
        <dbReference type="ARBA" id="ARBA00022448"/>
    </source>
</evidence>
<dbReference type="Pfam" id="PF02050">
    <property type="entry name" value="FliJ"/>
    <property type="match status" value="1"/>
</dbReference>
<evidence type="ECO:0000256" key="6">
    <source>
        <dbReference type="ARBA" id="ARBA00022500"/>
    </source>
</evidence>
<dbReference type="GO" id="GO:0044781">
    <property type="term" value="P:bacterial-type flagellum organization"/>
    <property type="evidence" value="ECO:0007669"/>
    <property type="project" value="UniProtKB-KW"/>
</dbReference>
<keyword evidence="6" id="KW-0145">Chemotaxis</keyword>
<dbReference type="GO" id="GO:0015031">
    <property type="term" value="P:protein transport"/>
    <property type="evidence" value="ECO:0007669"/>
    <property type="project" value="UniProtKB-KW"/>
</dbReference>
<protein>
    <recommendedName>
        <fullName evidence="3">Flagellar FliJ protein</fullName>
    </recommendedName>
</protein>
<keyword evidence="5" id="KW-1003">Cell membrane</keyword>
<dbReference type="EMBL" id="MSZX01000005">
    <property type="protein sequence ID" value="OPA77596.1"/>
    <property type="molecule type" value="Genomic_DNA"/>
</dbReference>
<dbReference type="GO" id="GO:0006935">
    <property type="term" value="P:chemotaxis"/>
    <property type="evidence" value="ECO:0007669"/>
    <property type="project" value="UniProtKB-KW"/>
</dbReference>
<dbReference type="STRING" id="1324314.BVG16_14205"/>
<dbReference type="InterPro" id="IPR012823">
    <property type="entry name" value="Flagell_FliJ"/>
</dbReference>
<name>A0A1T2XD34_9BACL</name>
<evidence type="ECO:0000256" key="10">
    <source>
        <dbReference type="ARBA" id="ARBA00023225"/>
    </source>
</evidence>
<keyword evidence="12" id="KW-1185">Reference proteome</keyword>
<evidence type="ECO:0000313" key="11">
    <source>
        <dbReference type="EMBL" id="OPA77596.1"/>
    </source>
</evidence>
<evidence type="ECO:0000256" key="3">
    <source>
        <dbReference type="ARBA" id="ARBA00020392"/>
    </source>
</evidence>
<accession>A0A1T2XD34</accession>
<dbReference type="NCBIfam" id="TIGR02473">
    <property type="entry name" value="flagell_FliJ"/>
    <property type="match status" value="1"/>
</dbReference>